<dbReference type="PANTHER" id="PTHR43233:SF1">
    <property type="entry name" value="FAMILY N-ACETYLTRANSFERASE, PUTATIVE (AFU_ORTHOLOGUE AFUA_6G03350)-RELATED"/>
    <property type="match status" value="1"/>
</dbReference>
<evidence type="ECO:0000259" key="1">
    <source>
        <dbReference type="PROSITE" id="PS51186"/>
    </source>
</evidence>
<dbReference type="CDD" id="cd04301">
    <property type="entry name" value="NAT_SF"/>
    <property type="match status" value="1"/>
</dbReference>
<dbReference type="PANTHER" id="PTHR43233">
    <property type="entry name" value="FAMILY N-ACETYLTRANSFERASE, PUTATIVE (AFU_ORTHOLOGUE AFUA_6G03350)-RELATED"/>
    <property type="match status" value="1"/>
</dbReference>
<proteinExistence type="predicted"/>
<reference evidence="2" key="1">
    <citation type="submission" date="2023-07" db="EMBL/GenBank/DDBJ databases">
        <title>The genome sequence of Rhodocytophaga aerolata KACC 12507.</title>
        <authorList>
            <person name="Zhang X."/>
        </authorList>
    </citation>
    <scope>NUCLEOTIDE SEQUENCE</scope>
    <source>
        <strain evidence="2">KACC 12507</strain>
    </source>
</reference>
<dbReference type="Proteomes" id="UP001168528">
    <property type="component" value="Unassembled WGS sequence"/>
</dbReference>
<dbReference type="Pfam" id="PF00583">
    <property type="entry name" value="Acetyltransf_1"/>
    <property type="match status" value="1"/>
</dbReference>
<dbReference type="InterPro" id="IPR053144">
    <property type="entry name" value="Acetyltransferase_Butenolide"/>
</dbReference>
<dbReference type="PROSITE" id="PS51186">
    <property type="entry name" value="GNAT"/>
    <property type="match status" value="1"/>
</dbReference>
<sequence length="137" mass="15700">MEETPELTIRTEASQMDVDFIHQFLTNIYWARGRSREAVQACIINSFNIGLFLEGKQVAYARVVTDYVVFAYLLDVFVAEPYRGRGYSLIMLKNLLQHPRLTSIQIWRLGTDDAQGLYAKLGFTVAAHPEKLMVLLK</sequence>
<dbReference type="SUPFAM" id="SSF55729">
    <property type="entry name" value="Acyl-CoA N-acyltransferases (Nat)"/>
    <property type="match status" value="1"/>
</dbReference>
<dbReference type="InterPro" id="IPR016181">
    <property type="entry name" value="Acyl_CoA_acyltransferase"/>
</dbReference>
<dbReference type="RefSeq" id="WP_302039921.1">
    <property type="nucleotide sequence ID" value="NZ_JAUKPO010000016.1"/>
</dbReference>
<gene>
    <name evidence="2" type="ORF">Q0590_22780</name>
</gene>
<dbReference type="InterPro" id="IPR000182">
    <property type="entry name" value="GNAT_dom"/>
</dbReference>
<comment type="caution">
    <text evidence="2">The sequence shown here is derived from an EMBL/GenBank/DDBJ whole genome shotgun (WGS) entry which is preliminary data.</text>
</comment>
<dbReference type="EMBL" id="JAUKPO010000016">
    <property type="protein sequence ID" value="MDO1449120.1"/>
    <property type="molecule type" value="Genomic_DNA"/>
</dbReference>
<evidence type="ECO:0000313" key="2">
    <source>
        <dbReference type="EMBL" id="MDO1449120.1"/>
    </source>
</evidence>
<evidence type="ECO:0000313" key="3">
    <source>
        <dbReference type="Proteomes" id="UP001168528"/>
    </source>
</evidence>
<dbReference type="Gene3D" id="3.40.630.30">
    <property type="match status" value="1"/>
</dbReference>
<protein>
    <submittedName>
        <fullName evidence="2">GNAT family N-acetyltransferase</fullName>
    </submittedName>
</protein>
<name>A0ABT8RAI8_9BACT</name>
<feature type="domain" description="N-acetyltransferase" evidence="1">
    <location>
        <begin position="7"/>
        <end position="137"/>
    </location>
</feature>
<organism evidence="2 3">
    <name type="scientific">Rhodocytophaga aerolata</name>
    <dbReference type="NCBI Taxonomy" id="455078"/>
    <lineage>
        <taxon>Bacteria</taxon>
        <taxon>Pseudomonadati</taxon>
        <taxon>Bacteroidota</taxon>
        <taxon>Cytophagia</taxon>
        <taxon>Cytophagales</taxon>
        <taxon>Rhodocytophagaceae</taxon>
        <taxon>Rhodocytophaga</taxon>
    </lineage>
</organism>
<keyword evidence="3" id="KW-1185">Reference proteome</keyword>
<accession>A0ABT8RAI8</accession>